<accession>A0A3S9NZL2</accession>
<dbReference type="Proteomes" id="UP000267268">
    <property type="component" value="Chromosome 1"/>
</dbReference>
<evidence type="ECO:0000313" key="3">
    <source>
        <dbReference type="Proteomes" id="UP000267268"/>
    </source>
</evidence>
<feature type="chain" id="PRO_5019064500" description="DUF4252 domain-containing protein" evidence="1">
    <location>
        <begin position="22"/>
        <end position="188"/>
    </location>
</feature>
<dbReference type="KEGG" id="fll:EI427_03745"/>
<keyword evidence="3" id="KW-1185">Reference proteome</keyword>
<protein>
    <recommendedName>
        <fullName evidence="4">DUF4252 domain-containing protein</fullName>
    </recommendedName>
</protein>
<sequence>MKKYFSSLFLLFLFISSTLLAQNDNKDQIKLYKELYTGMSGTEVNTYLTTTLQTKREVNGDYKILFLNEEAFLLPIYENDQLKKVQIIFKNEDIEAIKVSLKHIEKAFSKIGGWKEIKTDKYVWLFAKTLDKKIQNKNEIAVYSLGIYHDEIGHRWHAILHVAPRLEDNFKITDEELQTKKSLISSDL</sequence>
<reference evidence="2 3" key="1">
    <citation type="submission" date="2018-12" db="EMBL/GenBank/DDBJ databases">
        <title>Flammeovirga pectinis sp. nov., isolated from the gut of the Korean scallop, Patinopecten yessoensis.</title>
        <authorList>
            <person name="Bae J.-W."/>
            <person name="Jeong Y.-S."/>
            <person name="Kang W."/>
        </authorList>
    </citation>
    <scope>NUCLEOTIDE SEQUENCE [LARGE SCALE GENOMIC DNA]</scope>
    <source>
        <strain evidence="2 3">L12M1</strain>
    </source>
</reference>
<organism evidence="2 3">
    <name type="scientific">Flammeovirga pectinis</name>
    <dbReference type="NCBI Taxonomy" id="2494373"/>
    <lineage>
        <taxon>Bacteria</taxon>
        <taxon>Pseudomonadati</taxon>
        <taxon>Bacteroidota</taxon>
        <taxon>Cytophagia</taxon>
        <taxon>Cytophagales</taxon>
        <taxon>Flammeovirgaceae</taxon>
        <taxon>Flammeovirga</taxon>
    </lineage>
</organism>
<dbReference type="RefSeq" id="WP_126611771.1">
    <property type="nucleotide sequence ID" value="NZ_CP034562.1"/>
</dbReference>
<dbReference type="EMBL" id="CP034562">
    <property type="protein sequence ID" value="AZQ61366.1"/>
    <property type="molecule type" value="Genomic_DNA"/>
</dbReference>
<keyword evidence="1" id="KW-0732">Signal</keyword>
<evidence type="ECO:0000313" key="2">
    <source>
        <dbReference type="EMBL" id="AZQ61366.1"/>
    </source>
</evidence>
<evidence type="ECO:0000256" key="1">
    <source>
        <dbReference type="SAM" id="SignalP"/>
    </source>
</evidence>
<evidence type="ECO:0008006" key="4">
    <source>
        <dbReference type="Google" id="ProtNLM"/>
    </source>
</evidence>
<dbReference type="OrthoDB" id="978152at2"/>
<gene>
    <name evidence="2" type="ORF">EI427_03745</name>
</gene>
<dbReference type="AlphaFoldDB" id="A0A3S9NZL2"/>
<proteinExistence type="predicted"/>
<name>A0A3S9NZL2_9BACT</name>
<feature type="signal peptide" evidence="1">
    <location>
        <begin position="1"/>
        <end position="21"/>
    </location>
</feature>